<feature type="compositionally biased region" description="Basic and acidic residues" evidence="1">
    <location>
        <begin position="30"/>
        <end position="42"/>
    </location>
</feature>
<reference evidence="2" key="1">
    <citation type="submission" date="2014-09" db="EMBL/GenBank/DDBJ databases">
        <authorList>
            <person name="Magalhaes I.L.F."/>
            <person name="Oliveira U."/>
            <person name="Santos F.R."/>
            <person name="Vidigal T.H.D.A."/>
            <person name="Brescovit A.D."/>
            <person name="Santos A.J."/>
        </authorList>
    </citation>
    <scope>NUCLEOTIDE SEQUENCE</scope>
    <source>
        <tissue evidence="2">Shoot tissue taken approximately 20 cm above the soil surface</tissue>
    </source>
</reference>
<proteinExistence type="predicted"/>
<accession>A0A0A9I1W7</accession>
<evidence type="ECO:0000313" key="2">
    <source>
        <dbReference type="EMBL" id="JAE39133.1"/>
    </source>
</evidence>
<reference evidence="2" key="2">
    <citation type="journal article" date="2015" name="Data Brief">
        <title>Shoot transcriptome of the giant reed, Arundo donax.</title>
        <authorList>
            <person name="Barrero R.A."/>
            <person name="Guerrero F.D."/>
            <person name="Moolhuijzen P."/>
            <person name="Goolsby J.A."/>
            <person name="Tidwell J."/>
            <person name="Bellgard S.E."/>
            <person name="Bellgard M.I."/>
        </authorList>
    </citation>
    <scope>NUCLEOTIDE SEQUENCE</scope>
    <source>
        <tissue evidence="2">Shoot tissue taken approximately 20 cm above the soil surface</tissue>
    </source>
</reference>
<name>A0A0A9I1W7_ARUDO</name>
<feature type="region of interest" description="Disordered" evidence="1">
    <location>
        <begin position="1"/>
        <end position="42"/>
    </location>
</feature>
<protein>
    <submittedName>
        <fullName evidence="2">Uncharacterized protein</fullName>
    </submittedName>
</protein>
<dbReference type="AlphaFoldDB" id="A0A0A9I1W7"/>
<dbReference type="EMBL" id="GBRH01158763">
    <property type="protein sequence ID" value="JAE39133.1"/>
    <property type="molecule type" value="Transcribed_RNA"/>
</dbReference>
<organism evidence="2">
    <name type="scientific">Arundo donax</name>
    <name type="common">Giant reed</name>
    <name type="synonym">Donax arundinaceus</name>
    <dbReference type="NCBI Taxonomy" id="35708"/>
    <lineage>
        <taxon>Eukaryota</taxon>
        <taxon>Viridiplantae</taxon>
        <taxon>Streptophyta</taxon>
        <taxon>Embryophyta</taxon>
        <taxon>Tracheophyta</taxon>
        <taxon>Spermatophyta</taxon>
        <taxon>Magnoliopsida</taxon>
        <taxon>Liliopsida</taxon>
        <taxon>Poales</taxon>
        <taxon>Poaceae</taxon>
        <taxon>PACMAD clade</taxon>
        <taxon>Arundinoideae</taxon>
        <taxon>Arundineae</taxon>
        <taxon>Arundo</taxon>
    </lineage>
</organism>
<evidence type="ECO:0000256" key="1">
    <source>
        <dbReference type="SAM" id="MobiDB-lite"/>
    </source>
</evidence>
<feature type="region of interest" description="Disordered" evidence="1">
    <location>
        <begin position="101"/>
        <end position="129"/>
    </location>
</feature>
<sequence>MSASEPPLSYSGHPTTRRPTAVAAPKATRSARDAHVARRCETPARSARAARMVRRCDERTADPCSGTARAEVAGWSAVSRRGGGTHGDAVSPRCPRGVVARRKAKHVVGRRGGGTHNRPVMPARRGGTT</sequence>